<dbReference type="Proteomes" id="UP001562457">
    <property type="component" value="Unassembled WGS sequence"/>
</dbReference>
<dbReference type="Proteomes" id="UP000029878">
    <property type="component" value="Unassembled WGS sequence"/>
</dbReference>
<keyword evidence="6" id="KW-1185">Reference proteome</keyword>
<dbReference type="EMBL" id="BAAFHN010000015">
    <property type="protein sequence ID" value="GAB0172837.1"/>
    <property type="molecule type" value="Genomic_DNA"/>
</dbReference>
<reference evidence="3" key="2">
    <citation type="submission" date="2018-04" db="EMBL/GenBank/DDBJ databases">
        <authorList>
            <person name="Sheh A."/>
            <person name="Shen Z."/>
            <person name="Mannion A.J."/>
            <person name="Fox J.G."/>
        </authorList>
    </citation>
    <scope>NUCLEOTIDE SEQUENCE</scope>
    <source>
        <strain evidence="3">ATCC 49310</strain>
    </source>
</reference>
<dbReference type="Proteomes" id="UP000029861">
    <property type="component" value="Unassembled WGS sequence"/>
</dbReference>
<dbReference type="EMBL" id="JRPK02000014">
    <property type="protein sequence ID" value="TLD98259.1"/>
    <property type="molecule type" value="Genomic_DNA"/>
</dbReference>
<accession>A0A099VDV6</accession>
<dbReference type="RefSeq" id="WP_034322612.1">
    <property type="nucleotide sequence ID" value="NZ_BAAFHN010000015.1"/>
</dbReference>
<organism evidence="3 4">
    <name type="scientific">Helicobacter trogontum</name>
    <dbReference type="NCBI Taxonomy" id="50960"/>
    <lineage>
        <taxon>Bacteria</taxon>
        <taxon>Pseudomonadati</taxon>
        <taxon>Campylobacterota</taxon>
        <taxon>Epsilonproteobacteria</taxon>
        <taxon>Campylobacterales</taxon>
        <taxon>Helicobacteraceae</taxon>
        <taxon>Helicobacter</taxon>
    </lineage>
</organism>
<dbReference type="AlphaFoldDB" id="A0A099VDV6"/>
<evidence type="ECO:0000313" key="3">
    <source>
        <dbReference type="EMBL" id="TLD98259.1"/>
    </source>
</evidence>
<evidence type="ECO:0000313" key="2">
    <source>
        <dbReference type="EMBL" id="TLD83127.1"/>
    </source>
</evidence>
<sequence>MTIENFEHQLKVLKLKKKEFAAMVNAGYTGVVGWNSRGTTPEWVDSWLANYAKAKKYDEIRTIIEDKLEADDREEDRAQIYGGMNI</sequence>
<reference evidence="4 5" key="1">
    <citation type="journal article" date="2014" name="Genome Announc.">
        <title>Draft genome sequences of eight enterohepatic helicobacter species isolated from both laboratory and wild rodents.</title>
        <authorList>
            <person name="Sheh A."/>
            <person name="Shen Z."/>
            <person name="Fox J.G."/>
        </authorList>
    </citation>
    <scope>NUCLEOTIDE SEQUENCE [LARGE SCALE GENOMIC DNA]</scope>
    <source>
        <strain evidence="3 4">ATCC 49310</strain>
        <strain evidence="2 5">ATCC 700114</strain>
    </source>
</reference>
<gene>
    <name evidence="3" type="ORF">LS80_005445</name>
    <name evidence="2" type="ORF">LS81_005515</name>
    <name evidence="1" type="ORF">NHP164001_08530</name>
</gene>
<evidence type="ECO:0000313" key="5">
    <source>
        <dbReference type="Proteomes" id="UP000029878"/>
    </source>
</evidence>
<name>A0A099VDV6_9HELI</name>
<reference evidence="1 6" key="3">
    <citation type="submission" date="2024-06" db="EMBL/GenBank/DDBJ databases">
        <title>Draft genome sequence of Helicobacter trogontum NHP16-4001.</title>
        <authorList>
            <person name="Rimbara E."/>
            <person name="Suzuki M."/>
        </authorList>
    </citation>
    <scope>NUCLEOTIDE SEQUENCE [LARGE SCALE GENOMIC DNA]</scope>
    <source>
        <strain evidence="1 6">NHP16-4001</strain>
    </source>
</reference>
<comment type="caution">
    <text evidence="3">The sequence shown here is derived from an EMBL/GenBank/DDBJ whole genome shotgun (WGS) entry which is preliminary data.</text>
</comment>
<evidence type="ECO:0000313" key="1">
    <source>
        <dbReference type="EMBL" id="GAB0172837.1"/>
    </source>
</evidence>
<dbReference type="OrthoDB" id="5325244at2"/>
<dbReference type="EMBL" id="JRPL02000010">
    <property type="protein sequence ID" value="TLD83127.1"/>
    <property type="molecule type" value="Genomic_DNA"/>
</dbReference>
<proteinExistence type="predicted"/>
<evidence type="ECO:0000313" key="4">
    <source>
        <dbReference type="Proteomes" id="UP000029861"/>
    </source>
</evidence>
<evidence type="ECO:0000313" key="6">
    <source>
        <dbReference type="Proteomes" id="UP001562457"/>
    </source>
</evidence>
<protein>
    <submittedName>
        <fullName evidence="3">Uncharacterized protein</fullName>
    </submittedName>
</protein>